<gene>
    <name evidence="1" type="ORF">S06H3_08076</name>
</gene>
<feature type="non-terminal residue" evidence="1">
    <location>
        <position position="80"/>
    </location>
</feature>
<evidence type="ECO:0000313" key="1">
    <source>
        <dbReference type="EMBL" id="GAI05898.1"/>
    </source>
</evidence>
<reference evidence="1" key="1">
    <citation type="journal article" date="2014" name="Front. Microbiol.">
        <title>High frequency of phylogenetically diverse reductive dehalogenase-homologous genes in deep subseafloor sedimentary metagenomes.</title>
        <authorList>
            <person name="Kawai M."/>
            <person name="Futagami T."/>
            <person name="Toyoda A."/>
            <person name="Takaki Y."/>
            <person name="Nishi S."/>
            <person name="Hori S."/>
            <person name="Arai W."/>
            <person name="Tsubouchi T."/>
            <person name="Morono Y."/>
            <person name="Uchiyama I."/>
            <person name="Ito T."/>
            <person name="Fujiyama A."/>
            <person name="Inagaki F."/>
            <person name="Takami H."/>
        </authorList>
    </citation>
    <scope>NUCLEOTIDE SEQUENCE</scope>
    <source>
        <strain evidence="1">Expedition CK06-06</strain>
    </source>
</reference>
<name>X1KGU9_9ZZZZ</name>
<comment type="caution">
    <text evidence="1">The sequence shown here is derived from an EMBL/GenBank/DDBJ whole genome shotgun (WGS) entry which is preliminary data.</text>
</comment>
<proteinExistence type="predicted"/>
<accession>X1KGU9</accession>
<sequence>MMEFTDKKSSMTGTVIFQRGKVEPPYCVCCGNPKVPHAHVFGEYIKLDDTPPSVFLGLTVDSVSDFIHEAIHKMKDIEEK</sequence>
<dbReference type="AlphaFoldDB" id="X1KGU9"/>
<dbReference type="EMBL" id="BARV01003358">
    <property type="protein sequence ID" value="GAI05898.1"/>
    <property type="molecule type" value="Genomic_DNA"/>
</dbReference>
<protein>
    <submittedName>
        <fullName evidence="1">Uncharacterized protein</fullName>
    </submittedName>
</protein>
<organism evidence="1">
    <name type="scientific">marine sediment metagenome</name>
    <dbReference type="NCBI Taxonomy" id="412755"/>
    <lineage>
        <taxon>unclassified sequences</taxon>
        <taxon>metagenomes</taxon>
        <taxon>ecological metagenomes</taxon>
    </lineage>
</organism>